<accession>A0ABS7CIG6</accession>
<dbReference type="InterPro" id="IPR023827">
    <property type="entry name" value="Peptidase_S8_Asp-AS"/>
</dbReference>
<feature type="active site" description="Charge relay system" evidence="5">
    <location>
        <position position="42"/>
    </location>
</feature>
<dbReference type="Pfam" id="PF00082">
    <property type="entry name" value="Peptidase_S8"/>
    <property type="match status" value="1"/>
</dbReference>
<evidence type="ECO:0000256" key="5">
    <source>
        <dbReference type="PROSITE-ProRule" id="PRU01240"/>
    </source>
</evidence>
<feature type="domain" description="Peptidase S8/S53" evidence="7">
    <location>
        <begin position="35"/>
        <end position="267"/>
    </location>
</feature>
<dbReference type="InterPro" id="IPR036852">
    <property type="entry name" value="Peptidase_S8/S53_dom_sf"/>
</dbReference>
<dbReference type="SUPFAM" id="SSF52743">
    <property type="entry name" value="Subtilisin-like"/>
    <property type="match status" value="1"/>
</dbReference>
<sequence>MLGVVSTSDPELPKQHFLDQIGAREAWSTVHDQTDLTIALVDTGVDLDHPDLKDNLVEGTNLVHPGNAPEDDNGHGTAVAGVLAGSGNNGKGISGILWKARIMPIKALDEEGYGDEERLGEAILYAVKHGAKIVVLSVGLYRYSPYMKDIALYAESKGVLLVAASGNDGATLGSRAKVKYPAAYPSVLAVGGVTADDKAEPRSNKGPELDIVAPWSVYTTAVGGGYTREEGTSMSAPQAAAAAALIWAVHPDYKPYQIRETLRQSAEDI</sequence>
<dbReference type="PROSITE" id="PS00138">
    <property type="entry name" value="SUBTILASE_SER"/>
    <property type="match status" value="1"/>
</dbReference>
<dbReference type="InterPro" id="IPR000209">
    <property type="entry name" value="Peptidase_S8/S53_dom"/>
</dbReference>
<feature type="active site" description="Charge relay system" evidence="5">
    <location>
        <position position="75"/>
    </location>
</feature>
<dbReference type="PRINTS" id="PR00723">
    <property type="entry name" value="SUBTILISIN"/>
</dbReference>
<evidence type="ECO:0000256" key="3">
    <source>
        <dbReference type="ARBA" id="ARBA00022801"/>
    </source>
</evidence>
<dbReference type="InterPro" id="IPR022398">
    <property type="entry name" value="Peptidase_S8_His-AS"/>
</dbReference>
<name>A0ABS7CIG6_9BACL</name>
<comment type="caution">
    <text evidence="8">The sequence shown here is derived from an EMBL/GenBank/DDBJ whole genome shotgun (WGS) entry which is preliminary data.</text>
</comment>
<dbReference type="Proteomes" id="UP001519887">
    <property type="component" value="Unassembled WGS sequence"/>
</dbReference>
<dbReference type="PROSITE" id="PS51892">
    <property type="entry name" value="SUBTILASE"/>
    <property type="match status" value="1"/>
</dbReference>
<dbReference type="PROSITE" id="PS00136">
    <property type="entry name" value="SUBTILASE_ASP"/>
    <property type="match status" value="1"/>
</dbReference>
<dbReference type="PANTHER" id="PTHR43399:SF4">
    <property type="entry name" value="CELL WALL-ASSOCIATED PROTEASE"/>
    <property type="match status" value="1"/>
</dbReference>
<dbReference type="InterPro" id="IPR015500">
    <property type="entry name" value="Peptidase_S8_subtilisin-rel"/>
</dbReference>
<keyword evidence="2 5" id="KW-0645">Protease</keyword>
<dbReference type="InterPro" id="IPR023828">
    <property type="entry name" value="Peptidase_S8_Ser-AS"/>
</dbReference>
<comment type="similarity">
    <text evidence="1 5 6">Belongs to the peptidase S8 family.</text>
</comment>
<evidence type="ECO:0000256" key="6">
    <source>
        <dbReference type="RuleBase" id="RU003355"/>
    </source>
</evidence>
<gene>
    <name evidence="8" type="ORF">K0U00_42390</name>
</gene>
<keyword evidence="3 5" id="KW-0378">Hydrolase</keyword>
<dbReference type="PANTHER" id="PTHR43399">
    <property type="entry name" value="SUBTILISIN-RELATED"/>
    <property type="match status" value="1"/>
</dbReference>
<dbReference type="InterPro" id="IPR051048">
    <property type="entry name" value="Peptidase_S8/S53_subtilisin"/>
</dbReference>
<organism evidence="8 9">
    <name type="scientific">Paenibacillus sepulcri</name>
    <dbReference type="NCBI Taxonomy" id="359917"/>
    <lineage>
        <taxon>Bacteria</taxon>
        <taxon>Bacillati</taxon>
        <taxon>Bacillota</taxon>
        <taxon>Bacilli</taxon>
        <taxon>Bacillales</taxon>
        <taxon>Paenibacillaceae</taxon>
        <taxon>Paenibacillus</taxon>
    </lineage>
</organism>
<dbReference type="EMBL" id="JAHZIK010002424">
    <property type="protein sequence ID" value="MBW7460735.1"/>
    <property type="molecule type" value="Genomic_DNA"/>
</dbReference>
<protein>
    <submittedName>
        <fullName evidence="8">S8 family serine peptidase</fullName>
    </submittedName>
</protein>
<evidence type="ECO:0000313" key="9">
    <source>
        <dbReference type="Proteomes" id="UP001519887"/>
    </source>
</evidence>
<evidence type="ECO:0000256" key="1">
    <source>
        <dbReference type="ARBA" id="ARBA00011073"/>
    </source>
</evidence>
<evidence type="ECO:0000256" key="4">
    <source>
        <dbReference type="ARBA" id="ARBA00022825"/>
    </source>
</evidence>
<feature type="active site" description="Charge relay system" evidence="5">
    <location>
        <position position="233"/>
    </location>
</feature>
<evidence type="ECO:0000256" key="2">
    <source>
        <dbReference type="ARBA" id="ARBA00022670"/>
    </source>
</evidence>
<dbReference type="Gene3D" id="3.40.50.200">
    <property type="entry name" value="Peptidase S8/S53 domain"/>
    <property type="match status" value="1"/>
</dbReference>
<dbReference type="PROSITE" id="PS00137">
    <property type="entry name" value="SUBTILASE_HIS"/>
    <property type="match status" value="1"/>
</dbReference>
<keyword evidence="9" id="KW-1185">Reference proteome</keyword>
<evidence type="ECO:0000259" key="7">
    <source>
        <dbReference type="Pfam" id="PF00082"/>
    </source>
</evidence>
<proteinExistence type="inferred from homology"/>
<keyword evidence="4 5" id="KW-0720">Serine protease</keyword>
<reference evidence="8 9" key="1">
    <citation type="submission" date="2021-07" db="EMBL/GenBank/DDBJ databases">
        <title>Paenibacillus radiodurans sp. nov., isolated from the southeastern edge of Tengger Desert.</title>
        <authorList>
            <person name="Zhang G."/>
        </authorList>
    </citation>
    <scope>NUCLEOTIDE SEQUENCE [LARGE SCALE GENOMIC DNA]</scope>
    <source>
        <strain evidence="8 9">CCM 7311</strain>
    </source>
</reference>
<feature type="non-terminal residue" evidence="8">
    <location>
        <position position="269"/>
    </location>
</feature>
<evidence type="ECO:0000313" key="8">
    <source>
        <dbReference type="EMBL" id="MBW7460735.1"/>
    </source>
</evidence>